<dbReference type="InterPro" id="IPR027417">
    <property type="entry name" value="P-loop_NTPase"/>
</dbReference>
<dbReference type="VEuPathDB" id="FungiDB:AAP_01404"/>
<protein>
    <recommendedName>
        <fullName evidence="5">DNA repair protein RAD50</fullName>
    </recommendedName>
</protein>
<evidence type="ECO:0000259" key="17">
    <source>
        <dbReference type="Pfam" id="PF13476"/>
    </source>
</evidence>
<feature type="coiled-coil region" evidence="15">
    <location>
        <begin position="809"/>
        <end position="897"/>
    </location>
</feature>
<evidence type="ECO:0000256" key="15">
    <source>
        <dbReference type="SAM" id="Coils"/>
    </source>
</evidence>
<dbReference type="GO" id="GO:0043047">
    <property type="term" value="F:single-stranded telomeric DNA binding"/>
    <property type="evidence" value="ECO:0007669"/>
    <property type="project" value="TreeGrafter"/>
</dbReference>
<feature type="coiled-coil region" evidence="15">
    <location>
        <begin position="943"/>
        <end position="1064"/>
    </location>
</feature>
<dbReference type="Gene3D" id="3.40.50.300">
    <property type="entry name" value="P-loop containing nucleotide triphosphate hydrolases"/>
    <property type="match status" value="1"/>
</dbReference>
<evidence type="ECO:0000256" key="14">
    <source>
        <dbReference type="ARBA" id="ARBA00049360"/>
    </source>
</evidence>
<evidence type="ECO:0000256" key="8">
    <source>
        <dbReference type="ARBA" id="ARBA00022763"/>
    </source>
</evidence>
<keyword evidence="13" id="KW-0539">Nucleus</keyword>
<keyword evidence="12" id="KW-0234">DNA repair</keyword>
<dbReference type="GO" id="GO:0007004">
    <property type="term" value="P:telomere maintenance via telomerase"/>
    <property type="evidence" value="ECO:0007669"/>
    <property type="project" value="TreeGrafter"/>
</dbReference>
<comment type="cofactor">
    <cofactor evidence="1">
        <name>Zn(2+)</name>
        <dbReference type="ChEBI" id="CHEBI:29105"/>
    </cofactor>
</comment>
<dbReference type="AlphaFoldDB" id="A0A168BTP6"/>
<evidence type="ECO:0000256" key="12">
    <source>
        <dbReference type="ARBA" id="ARBA00023204"/>
    </source>
</evidence>
<accession>A0A168BTP6</accession>
<dbReference type="GO" id="GO:0003691">
    <property type="term" value="F:double-stranded telomeric DNA binding"/>
    <property type="evidence" value="ECO:0007669"/>
    <property type="project" value="TreeGrafter"/>
</dbReference>
<evidence type="ECO:0000256" key="13">
    <source>
        <dbReference type="ARBA" id="ARBA00023242"/>
    </source>
</evidence>
<feature type="compositionally biased region" description="Basic and acidic residues" evidence="16">
    <location>
        <begin position="20"/>
        <end position="31"/>
    </location>
</feature>
<evidence type="ECO:0000256" key="11">
    <source>
        <dbReference type="ARBA" id="ARBA00023054"/>
    </source>
</evidence>
<keyword evidence="6" id="KW-0158">Chromosome</keyword>
<evidence type="ECO:0000256" key="7">
    <source>
        <dbReference type="ARBA" id="ARBA00022723"/>
    </source>
</evidence>
<dbReference type="InterPro" id="IPR038729">
    <property type="entry name" value="Rad50/SbcC_AAA"/>
</dbReference>
<keyword evidence="11 15" id="KW-0175">Coiled coil</keyword>
<evidence type="ECO:0000256" key="1">
    <source>
        <dbReference type="ARBA" id="ARBA00001947"/>
    </source>
</evidence>
<dbReference type="GO" id="GO:0006302">
    <property type="term" value="P:double-strand break repair"/>
    <property type="evidence" value="ECO:0007669"/>
    <property type="project" value="InterPro"/>
</dbReference>
<comment type="catalytic activity">
    <reaction evidence="14">
        <text>ATP + H2O = ADP + phosphate + H(+)</text>
        <dbReference type="Rhea" id="RHEA:13065"/>
        <dbReference type="ChEBI" id="CHEBI:15377"/>
        <dbReference type="ChEBI" id="CHEBI:15378"/>
        <dbReference type="ChEBI" id="CHEBI:30616"/>
        <dbReference type="ChEBI" id="CHEBI:43474"/>
        <dbReference type="ChEBI" id="CHEBI:456216"/>
    </reaction>
</comment>
<feature type="coiled-coil region" evidence="15">
    <location>
        <begin position="417"/>
        <end position="575"/>
    </location>
</feature>
<evidence type="ECO:0000313" key="19">
    <source>
        <dbReference type="Proteomes" id="UP000242877"/>
    </source>
</evidence>
<keyword evidence="19" id="KW-1185">Reference proteome</keyword>
<keyword evidence="8" id="KW-0227">DNA damage</keyword>
<proteinExistence type="inferred from homology"/>
<feature type="coiled-coil region" evidence="15">
    <location>
        <begin position="211"/>
        <end position="273"/>
    </location>
</feature>
<dbReference type="GO" id="GO:0030870">
    <property type="term" value="C:Mre11 complex"/>
    <property type="evidence" value="ECO:0007669"/>
    <property type="project" value="UniProtKB-ARBA"/>
</dbReference>
<organism evidence="18 19">
    <name type="scientific">Ascosphaera apis ARSEF 7405</name>
    <dbReference type="NCBI Taxonomy" id="392613"/>
    <lineage>
        <taxon>Eukaryota</taxon>
        <taxon>Fungi</taxon>
        <taxon>Dikarya</taxon>
        <taxon>Ascomycota</taxon>
        <taxon>Pezizomycotina</taxon>
        <taxon>Eurotiomycetes</taxon>
        <taxon>Eurotiomycetidae</taxon>
        <taxon>Onygenales</taxon>
        <taxon>Ascosphaeraceae</taxon>
        <taxon>Ascosphaera</taxon>
    </lineage>
</organism>
<reference evidence="18 19" key="1">
    <citation type="journal article" date="2016" name="Genome Biol. Evol.">
        <title>Divergent and convergent evolution of fungal pathogenicity.</title>
        <authorList>
            <person name="Shang Y."/>
            <person name="Xiao G."/>
            <person name="Zheng P."/>
            <person name="Cen K."/>
            <person name="Zhan S."/>
            <person name="Wang C."/>
        </authorList>
    </citation>
    <scope>NUCLEOTIDE SEQUENCE [LARGE SCALE GENOMIC DNA]</scope>
    <source>
        <strain evidence="18 19">ARSEF 7405</strain>
    </source>
</reference>
<dbReference type="PANTHER" id="PTHR18867:SF12">
    <property type="entry name" value="DNA REPAIR PROTEIN RAD50"/>
    <property type="match status" value="1"/>
</dbReference>
<dbReference type="Proteomes" id="UP000242877">
    <property type="component" value="Unassembled WGS sequence"/>
</dbReference>
<keyword evidence="9" id="KW-0378">Hydrolase</keyword>
<dbReference type="Gene3D" id="1.10.287.1490">
    <property type="match status" value="1"/>
</dbReference>
<dbReference type="Pfam" id="PF13476">
    <property type="entry name" value="AAA_23"/>
    <property type="match status" value="1"/>
</dbReference>
<dbReference type="EMBL" id="AZGZ01000004">
    <property type="protein sequence ID" value="KZZ95728.1"/>
    <property type="molecule type" value="Genomic_DNA"/>
</dbReference>
<keyword evidence="10" id="KW-0862">Zinc</keyword>
<evidence type="ECO:0000313" key="18">
    <source>
        <dbReference type="EMBL" id="KZZ95728.1"/>
    </source>
</evidence>
<keyword evidence="7" id="KW-0479">Metal-binding</keyword>
<evidence type="ECO:0000256" key="16">
    <source>
        <dbReference type="SAM" id="MobiDB-lite"/>
    </source>
</evidence>
<evidence type="ECO:0000256" key="9">
    <source>
        <dbReference type="ARBA" id="ARBA00022801"/>
    </source>
</evidence>
<feature type="domain" description="Rad50/SbcC-type AAA" evidence="17">
    <location>
        <begin position="63"/>
        <end position="266"/>
    </location>
</feature>
<gene>
    <name evidence="18" type="ORF">AAP_01404</name>
</gene>
<sequence length="1086" mass="125298">MNSGNREAVHSGHTFVRQYPKRDNPISDTSDADRWSKWFWKDGNHRTIAIDFWFFKANSINQTIIETLKYATTGELPPNSKGGAFIHDPKICREREVLAQVKLQFRASTGARMVATRNLQLTVKKTTRQQKTLEGNLLMVKDGQRSSISTRVAELDKILPQYLGVSKAILESVIFCHQEDSLWPMSEPSVLKKKFDDIFEASKYTKAIDNIKALRKKQNELLSNYKIMEQHAKENKDRADKAKSRALTLSNEIEVLRKECTDLTKQMEQAAEAADKAWRESESYAEVLGKLSGSRVEAQSIQNSIDRLKEHLVEVDESDEWLEATLREFHSRQEKLHQGEETLKRRYLNLQREMEGLRQKGGSAQAKVGAHKKDREHYELQIVRRQDLVKSIARQNSLRGFENQLDDQSFTEFMSAIERLARERKDALNRAKEAAQVELGQVQSVLNELEKKKSGLDEAKKLAKRQIIQNNREAEKCQNQLNDIDVDEGRKVTLQSRAQETERALSQAKESAKATSWETKIGEKAAELQRQEDINARLNTELITATERAGDLARLDLLKQELKDRERSLETMTHTHNDRLKELLGREWEPSTLEKIFQERQREANQDLYSAERDRDGISRDLDQIEDKLKVTKQSLREDQSEARQLAEKITEVISDEPSAFPAVLSAREEQLSNAKEEADIFFGRNKYFEMCIQTAEEKNACRTCMRKFKTGEAQNLIAKLQKWIQEGTAQNIRDFEEDVQAAKNLSSDYERWSRLTSHEIPASEKEIKGLESQRGPLVAEAEKHDKKVLDCTEFKRELESLSKTVSSIARYEGEIVMFKKQIEELSGKQQTGSGRTLTEIREEITTVADVIRALQRDIEQLKQSRQESQNEVNILELRLRDTNSDLNEVLHQLEKQSSIASQIEGYKHKNSELRESIAASDKEIDELLPEIINTQAKYDDISSRADARRSELEKQVSQISENIFQINMASQDINSYIERGGDRQLEEAEMQLVSINSDIAELERQQGELTKEINQLTSEIQDSKNTERKYSDNLQYRQLQTKLQEVNQVIDSLSSQNAEVDRDRFVRESEKWSRRHTTLSALYNR</sequence>
<dbReference type="OrthoDB" id="18797at2759"/>
<comment type="similarity">
    <text evidence="4">Belongs to the SMC family. RAD50 subfamily.</text>
</comment>
<evidence type="ECO:0000256" key="5">
    <source>
        <dbReference type="ARBA" id="ARBA00017893"/>
    </source>
</evidence>
<evidence type="ECO:0000256" key="3">
    <source>
        <dbReference type="ARBA" id="ARBA00004286"/>
    </source>
</evidence>
<evidence type="ECO:0000256" key="2">
    <source>
        <dbReference type="ARBA" id="ARBA00004123"/>
    </source>
</evidence>
<dbReference type="GO" id="GO:0016887">
    <property type="term" value="F:ATP hydrolysis activity"/>
    <property type="evidence" value="ECO:0007669"/>
    <property type="project" value="InterPro"/>
</dbReference>
<dbReference type="PANTHER" id="PTHR18867">
    <property type="entry name" value="RAD50"/>
    <property type="match status" value="1"/>
</dbReference>
<evidence type="ECO:0000256" key="10">
    <source>
        <dbReference type="ARBA" id="ARBA00022833"/>
    </source>
</evidence>
<comment type="caution">
    <text evidence="18">The sequence shown here is derived from an EMBL/GenBank/DDBJ whole genome shotgun (WGS) entry which is preliminary data.</text>
</comment>
<feature type="region of interest" description="Disordered" evidence="16">
    <location>
        <begin position="1"/>
        <end position="31"/>
    </location>
</feature>
<dbReference type="FunFam" id="3.40.50.300:FF:001195">
    <property type="entry name" value="DNA repair protein rad50"/>
    <property type="match status" value="1"/>
</dbReference>
<name>A0A168BTP6_9EURO</name>
<dbReference type="GO" id="GO:0046872">
    <property type="term" value="F:metal ion binding"/>
    <property type="evidence" value="ECO:0007669"/>
    <property type="project" value="UniProtKB-KW"/>
</dbReference>
<dbReference type="GO" id="GO:0070192">
    <property type="term" value="P:chromosome organization involved in meiotic cell cycle"/>
    <property type="evidence" value="ECO:0007669"/>
    <property type="project" value="TreeGrafter"/>
</dbReference>
<comment type="subcellular location">
    <subcellularLocation>
        <location evidence="3">Chromosome</location>
    </subcellularLocation>
    <subcellularLocation>
        <location evidence="2">Nucleus</location>
    </subcellularLocation>
</comment>
<feature type="coiled-coil region" evidence="15">
    <location>
        <begin position="622"/>
        <end position="649"/>
    </location>
</feature>
<evidence type="ECO:0000256" key="4">
    <source>
        <dbReference type="ARBA" id="ARBA00009439"/>
    </source>
</evidence>
<evidence type="ECO:0000256" key="6">
    <source>
        <dbReference type="ARBA" id="ARBA00022454"/>
    </source>
</evidence>
<dbReference type="GO" id="GO:0051880">
    <property type="term" value="F:G-quadruplex DNA binding"/>
    <property type="evidence" value="ECO:0007669"/>
    <property type="project" value="TreeGrafter"/>
</dbReference>
<dbReference type="GO" id="GO:0000722">
    <property type="term" value="P:telomere maintenance via recombination"/>
    <property type="evidence" value="ECO:0007669"/>
    <property type="project" value="TreeGrafter"/>
</dbReference>
<dbReference type="GO" id="GO:0000794">
    <property type="term" value="C:condensed nuclear chromosome"/>
    <property type="evidence" value="ECO:0007669"/>
    <property type="project" value="TreeGrafter"/>
</dbReference>